<dbReference type="SMART" id="SM00384">
    <property type="entry name" value="AT_hook"/>
    <property type="match status" value="3"/>
</dbReference>
<sequence>MAPSFSEKDQQFLTNVVQCFEGGSWPKIDYKKLAPLSGYKTPASATTAWHNLRKKLEAGQSRGEGEGEGEGEAAAKIEKTPAKKPGGRKRAVKSEEEEGEDEVANEASPKKRGRKAKVEVVVATAADEEGGDQEANAELEVEVKPVAGKKKGGRPPKKAAASKKDVSDEAVKTEQVDGEAEMREKAPAVEASKKKGGRPKKAAPAVAATTDNIKEEDKEADYNADTTDAAPATSIEKEKTPASEASTKRGRGRPAKMGGAAAGRGGNKIGTEVEGAKDAGDADVEAEAEAGEQVVEEAINGEVVVGTIEGEAAATEVAA</sequence>
<dbReference type="GO" id="GO:0003677">
    <property type="term" value="F:DNA binding"/>
    <property type="evidence" value="ECO:0007669"/>
    <property type="project" value="InterPro"/>
</dbReference>
<dbReference type="Proteomes" id="UP001274830">
    <property type="component" value="Unassembled WGS sequence"/>
</dbReference>
<accession>A0AAE0WSU5</accession>
<evidence type="ECO:0000256" key="1">
    <source>
        <dbReference type="SAM" id="MobiDB-lite"/>
    </source>
</evidence>
<dbReference type="InterPro" id="IPR017956">
    <property type="entry name" value="AT_hook_DNA-bd_motif"/>
</dbReference>
<proteinExistence type="predicted"/>
<keyword evidence="3" id="KW-1185">Reference proteome</keyword>
<reference evidence="2" key="1">
    <citation type="submission" date="2023-07" db="EMBL/GenBank/DDBJ databases">
        <title>Black Yeasts Isolated from many extreme environments.</title>
        <authorList>
            <person name="Coleine C."/>
            <person name="Stajich J.E."/>
            <person name="Selbmann L."/>
        </authorList>
    </citation>
    <scope>NUCLEOTIDE SEQUENCE</scope>
    <source>
        <strain evidence="2">CCFEE 5485</strain>
    </source>
</reference>
<name>A0AAE0WSU5_9PEZI</name>
<gene>
    <name evidence="2" type="ORF">LTR78_002969</name>
</gene>
<feature type="compositionally biased region" description="Basic residues" evidence="1">
    <location>
        <begin position="147"/>
        <end position="161"/>
    </location>
</feature>
<feature type="compositionally biased region" description="Basic and acidic residues" evidence="1">
    <location>
        <begin position="212"/>
        <end position="221"/>
    </location>
</feature>
<protein>
    <submittedName>
        <fullName evidence="2">Uncharacterized protein</fullName>
    </submittedName>
</protein>
<organism evidence="2 3">
    <name type="scientific">Recurvomyces mirabilis</name>
    <dbReference type="NCBI Taxonomy" id="574656"/>
    <lineage>
        <taxon>Eukaryota</taxon>
        <taxon>Fungi</taxon>
        <taxon>Dikarya</taxon>
        <taxon>Ascomycota</taxon>
        <taxon>Pezizomycotina</taxon>
        <taxon>Dothideomycetes</taxon>
        <taxon>Dothideomycetidae</taxon>
        <taxon>Mycosphaerellales</taxon>
        <taxon>Teratosphaeriaceae</taxon>
        <taxon>Recurvomyces</taxon>
    </lineage>
</organism>
<dbReference type="EMBL" id="JAUTXT010000007">
    <property type="protein sequence ID" value="KAK3677431.1"/>
    <property type="molecule type" value="Genomic_DNA"/>
</dbReference>
<dbReference type="AlphaFoldDB" id="A0AAE0WSU5"/>
<feature type="compositionally biased region" description="Acidic residues" evidence="1">
    <location>
        <begin position="95"/>
        <end position="104"/>
    </location>
</feature>
<feature type="compositionally biased region" description="Acidic residues" evidence="1">
    <location>
        <begin position="126"/>
        <end position="140"/>
    </location>
</feature>
<feature type="region of interest" description="Disordered" evidence="1">
    <location>
        <begin position="52"/>
        <end position="293"/>
    </location>
</feature>
<feature type="compositionally biased region" description="Basic and acidic residues" evidence="1">
    <location>
        <begin position="162"/>
        <end position="193"/>
    </location>
</feature>
<comment type="caution">
    <text evidence="2">The sequence shown here is derived from an EMBL/GenBank/DDBJ whole genome shotgun (WGS) entry which is preliminary data.</text>
</comment>
<dbReference type="PRINTS" id="PR00929">
    <property type="entry name" value="ATHOOK"/>
</dbReference>
<feature type="compositionally biased region" description="Acidic residues" evidence="1">
    <location>
        <begin position="281"/>
        <end position="290"/>
    </location>
</feature>
<evidence type="ECO:0000313" key="2">
    <source>
        <dbReference type="EMBL" id="KAK3677431.1"/>
    </source>
</evidence>
<evidence type="ECO:0000313" key="3">
    <source>
        <dbReference type="Proteomes" id="UP001274830"/>
    </source>
</evidence>